<comment type="similarity">
    <text evidence="7">Belongs to the binding-protein-dependent transport system permease family.</text>
</comment>
<evidence type="ECO:0000256" key="4">
    <source>
        <dbReference type="ARBA" id="ARBA00022692"/>
    </source>
</evidence>
<keyword evidence="3" id="KW-1003">Cell membrane</keyword>
<comment type="subcellular location">
    <subcellularLocation>
        <location evidence="1 7">Cell membrane</location>
        <topology evidence="1 7">Multi-pass membrane protein</topology>
    </subcellularLocation>
</comment>
<feature type="transmembrane region" description="Helical" evidence="7">
    <location>
        <begin position="212"/>
        <end position="237"/>
    </location>
</feature>
<dbReference type="PANTHER" id="PTHR43744:SF4">
    <property type="entry name" value="OSMOPROTECTIVE COMPOUNDS UPTAKE PERMEASE PROTEIN GGTD"/>
    <property type="match status" value="1"/>
</dbReference>
<keyword evidence="6 7" id="KW-0472">Membrane</keyword>
<evidence type="ECO:0000313" key="10">
    <source>
        <dbReference type="Proteomes" id="UP000271683"/>
    </source>
</evidence>
<dbReference type="RefSeq" id="WP_084557561.1">
    <property type="nucleotide sequence ID" value="NZ_RJKL01000001.1"/>
</dbReference>
<dbReference type="OrthoDB" id="9794684at2"/>
<sequence length="305" mass="33544">MTALITPKRPLAASTARRTLAPAAGRWRRAERLVRRAPLHLALWAIALAWLAPVVGLLITSLRPKSDILSTGWWAAVVQPRFTFDNYAEVLGSHGMLGALLNSLQITIPSTLIPLVVAAFAGYAFAWLRFPYRDTIFMVIVALMMVPVQLGFIPLLHLLGDAGLTQNFTGIWLVHSAYALPFGVFLLRNFFVGLPSSIIEAARLDGAGEFRIFRTLVVPLSTPAIASYGIFQFLWVWNDLLMALVYAQNPAASPMTRQIQGLLSEFGTEWHLLAAGAFVLMVVPLTVFFGLQRYFAHGLLSGSVK</sequence>
<feature type="transmembrane region" description="Helical" evidence="7">
    <location>
        <begin position="135"/>
        <end position="159"/>
    </location>
</feature>
<feature type="transmembrane region" description="Helical" evidence="7">
    <location>
        <begin position="270"/>
        <end position="291"/>
    </location>
</feature>
<feature type="transmembrane region" description="Helical" evidence="7">
    <location>
        <begin position="37"/>
        <end position="59"/>
    </location>
</feature>
<comment type="caution">
    <text evidence="9">The sequence shown here is derived from an EMBL/GenBank/DDBJ whole genome shotgun (WGS) entry which is preliminary data.</text>
</comment>
<evidence type="ECO:0000256" key="1">
    <source>
        <dbReference type="ARBA" id="ARBA00004651"/>
    </source>
</evidence>
<evidence type="ECO:0000256" key="6">
    <source>
        <dbReference type="ARBA" id="ARBA00023136"/>
    </source>
</evidence>
<protein>
    <submittedName>
        <fullName evidence="9">Carbohydrate ABC transporter membrane protein 2 (CUT1 family)</fullName>
    </submittedName>
</protein>
<dbReference type="Gene3D" id="1.10.3720.10">
    <property type="entry name" value="MetI-like"/>
    <property type="match status" value="1"/>
</dbReference>
<evidence type="ECO:0000313" key="9">
    <source>
        <dbReference type="EMBL" id="ROP29809.1"/>
    </source>
</evidence>
<gene>
    <name evidence="9" type="ORF">EDD30_2626</name>
</gene>
<organism evidence="9 10">
    <name type="scientific">Couchioplanes caeruleus</name>
    <dbReference type="NCBI Taxonomy" id="56438"/>
    <lineage>
        <taxon>Bacteria</taxon>
        <taxon>Bacillati</taxon>
        <taxon>Actinomycetota</taxon>
        <taxon>Actinomycetes</taxon>
        <taxon>Micromonosporales</taxon>
        <taxon>Micromonosporaceae</taxon>
        <taxon>Couchioplanes</taxon>
    </lineage>
</organism>
<keyword evidence="4 7" id="KW-0812">Transmembrane</keyword>
<dbReference type="AlphaFoldDB" id="A0A3N1GHS2"/>
<dbReference type="InterPro" id="IPR000515">
    <property type="entry name" value="MetI-like"/>
</dbReference>
<evidence type="ECO:0000256" key="2">
    <source>
        <dbReference type="ARBA" id="ARBA00022448"/>
    </source>
</evidence>
<dbReference type="PANTHER" id="PTHR43744">
    <property type="entry name" value="ABC TRANSPORTER PERMEASE PROTEIN MG189-RELATED-RELATED"/>
    <property type="match status" value="1"/>
</dbReference>
<evidence type="ECO:0000256" key="3">
    <source>
        <dbReference type="ARBA" id="ARBA00022475"/>
    </source>
</evidence>
<dbReference type="GO" id="GO:0055085">
    <property type="term" value="P:transmembrane transport"/>
    <property type="evidence" value="ECO:0007669"/>
    <property type="project" value="InterPro"/>
</dbReference>
<dbReference type="InterPro" id="IPR035906">
    <property type="entry name" value="MetI-like_sf"/>
</dbReference>
<feature type="transmembrane region" description="Helical" evidence="7">
    <location>
        <begin position="106"/>
        <end position="128"/>
    </location>
</feature>
<name>A0A3N1GHS2_9ACTN</name>
<keyword evidence="5 7" id="KW-1133">Transmembrane helix</keyword>
<dbReference type="Pfam" id="PF00528">
    <property type="entry name" value="BPD_transp_1"/>
    <property type="match status" value="1"/>
</dbReference>
<dbReference type="GO" id="GO:0005886">
    <property type="term" value="C:plasma membrane"/>
    <property type="evidence" value="ECO:0007669"/>
    <property type="project" value="UniProtKB-SubCell"/>
</dbReference>
<evidence type="ECO:0000256" key="7">
    <source>
        <dbReference type="RuleBase" id="RU363032"/>
    </source>
</evidence>
<dbReference type="Proteomes" id="UP000271683">
    <property type="component" value="Unassembled WGS sequence"/>
</dbReference>
<feature type="domain" description="ABC transmembrane type-1" evidence="8">
    <location>
        <begin position="100"/>
        <end position="291"/>
    </location>
</feature>
<accession>A0A3N1GHS2</accession>
<dbReference type="PROSITE" id="PS50928">
    <property type="entry name" value="ABC_TM1"/>
    <property type="match status" value="1"/>
</dbReference>
<proteinExistence type="inferred from homology"/>
<dbReference type="SUPFAM" id="SSF161098">
    <property type="entry name" value="MetI-like"/>
    <property type="match status" value="1"/>
</dbReference>
<dbReference type="EMBL" id="RJKL01000001">
    <property type="protein sequence ID" value="ROP29809.1"/>
    <property type="molecule type" value="Genomic_DNA"/>
</dbReference>
<evidence type="ECO:0000256" key="5">
    <source>
        <dbReference type="ARBA" id="ARBA00022989"/>
    </source>
</evidence>
<dbReference type="CDD" id="cd06261">
    <property type="entry name" value="TM_PBP2"/>
    <property type="match status" value="1"/>
</dbReference>
<feature type="transmembrane region" description="Helical" evidence="7">
    <location>
        <begin position="171"/>
        <end position="191"/>
    </location>
</feature>
<keyword evidence="2 7" id="KW-0813">Transport</keyword>
<evidence type="ECO:0000259" key="8">
    <source>
        <dbReference type="PROSITE" id="PS50928"/>
    </source>
</evidence>
<reference evidence="9 10" key="1">
    <citation type="submission" date="2018-11" db="EMBL/GenBank/DDBJ databases">
        <title>Sequencing the genomes of 1000 actinobacteria strains.</title>
        <authorList>
            <person name="Klenk H.-P."/>
        </authorList>
    </citation>
    <scope>NUCLEOTIDE SEQUENCE [LARGE SCALE GENOMIC DNA]</scope>
    <source>
        <strain evidence="9 10">DSM 43634</strain>
    </source>
</reference>